<feature type="transmembrane region" description="Helical" evidence="2">
    <location>
        <begin position="308"/>
        <end position="330"/>
    </location>
</feature>
<reference evidence="3" key="1">
    <citation type="journal article" date="2015" name="Nature">
        <title>Complex archaea that bridge the gap between prokaryotes and eukaryotes.</title>
        <authorList>
            <person name="Spang A."/>
            <person name="Saw J.H."/>
            <person name="Jorgensen S.L."/>
            <person name="Zaremba-Niedzwiedzka K."/>
            <person name="Martijn J."/>
            <person name="Lind A.E."/>
            <person name="van Eijk R."/>
            <person name="Schleper C."/>
            <person name="Guy L."/>
            <person name="Ettema T.J."/>
        </authorList>
    </citation>
    <scope>NUCLEOTIDE SEQUENCE</scope>
</reference>
<feature type="transmembrane region" description="Helical" evidence="2">
    <location>
        <begin position="227"/>
        <end position="254"/>
    </location>
</feature>
<keyword evidence="2" id="KW-0812">Transmembrane</keyword>
<organism evidence="3">
    <name type="scientific">marine sediment metagenome</name>
    <dbReference type="NCBI Taxonomy" id="412755"/>
    <lineage>
        <taxon>unclassified sequences</taxon>
        <taxon>metagenomes</taxon>
        <taxon>ecological metagenomes</taxon>
    </lineage>
</organism>
<evidence type="ECO:0008006" key="4">
    <source>
        <dbReference type="Google" id="ProtNLM"/>
    </source>
</evidence>
<evidence type="ECO:0000256" key="1">
    <source>
        <dbReference type="SAM" id="MobiDB-lite"/>
    </source>
</evidence>
<feature type="region of interest" description="Disordered" evidence="1">
    <location>
        <begin position="1"/>
        <end position="26"/>
    </location>
</feature>
<feature type="transmembrane region" description="Helical" evidence="2">
    <location>
        <begin position="84"/>
        <end position="106"/>
    </location>
</feature>
<accession>A0A0F9KWV2</accession>
<feature type="transmembrane region" description="Helical" evidence="2">
    <location>
        <begin position="194"/>
        <end position="215"/>
    </location>
</feature>
<feature type="transmembrane region" description="Helical" evidence="2">
    <location>
        <begin position="407"/>
        <end position="425"/>
    </location>
</feature>
<dbReference type="AlphaFoldDB" id="A0A0F9KWV2"/>
<feature type="transmembrane region" description="Helical" evidence="2">
    <location>
        <begin position="274"/>
        <end position="296"/>
    </location>
</feature>
<feature type="transmembrane region" description="Helical" evidence="2">
    <location>
        <begin position="126"/>
        <end position="145"/>
    </location>
</feature>
<feature type="transmembrane region" description="Helical" evidence="2">
    <location>
        <begin position="342"/>
        <end position="372"/>
    </location>
</feature>
<feature type="transmembrane region" description="Helical" evidence="2">
    <location>
        <begin position="34"/>
        <end position="64"/>
    </location>
</feature>
<feature type="transmembrane region" description="Helical" evidence="2">
    <location>
        <begin position="384"/>
        <end position="401"/>
    </location>
</feature>
<evidence type="ECO:0000313" key="3">
    <source>
        <dbReference type="EMBL" id="KKM86794.1"/>
    </source>
</evidence>
<dbReference type="EMBL" id="LAZR01007199">
    <property type="protein sequence ID" value="KKM86794.1"/>
    <property type="molecule type" value="Genomic_DNA"/>
</dbReference>
<evidence type="ECO:0000256" key="2">
    <source>
        <dbReference type="SAM" id="Phobius"/>
    </source>
</evidence>
<feature type="compositionally biased region" description="Basic and acidic residues" evidence="1">
    <location>
        <begin position="11"/>
        <end position="26"/>
    </location>
</feature>
<keyword evidence="2" id="KW-1133">Transmembrane helix</keyword>
<gene>
    <name evidence="3" type="ORF">LCGC14_1275420</name>
</gene>
<name>A0A0F9KWV2_9ZZZZ</name>
<protein>
    <recommendedName>
        <fullName evidence="4">Glycosyltransferase RgtA/B/C/D-like domain-containing protein</fullName>
    </recommendedName>
</protein>
<keyword evidence="2" id="KW-0472">Membrane</keyword>
<sequence length="431" mass="48112">MGKKFKKKHEKQSEKELKKPSEPSKFEKIRPSPISWIVFFFTISMVILSLIPVVFPSLIVAGFTQVNDLERLGISGKQIEPYEAGPLAGALFVTSGIVFGLAILHFKKKLPQSISKGFQFIFNFEVSKKVAIISMVVILAIYVAASANELAEEEQWEDYIGVKQRLETWSPDQITNSFEPHVNYFLISSSMILFGNYAVVPFLASIVLVIMVYFFTKEITNKRFAGIVAAIILLQSNVFLTFDTSVAYTNFWILFYLLSLYFMYKAWLLSPVSYIASIPAKALTVTFLPMSIYFLLRCSISRKKKMIISGAIIGIVIIGATASSGANLTGGAQQESFISDEFWIGFASFATQLRFDVLVILFLIPLVIGLLFTSTKNKHAESMMVMIGGMLLIAPFLTGFSDQTNQPYRFVPFVTFFAVGVGILLSKTKSL</sequence>
<proteinExistence type="predicted"/>
<feature type="compositionally biased region" description="Basic residues" evidence="1">
    <location>
        <begin position="1"/>
        <end position="10"/>
    </location>
</feature>
<comment type="caution">
    <text evidence="3">The sequence shown here is derived from an EMBL/GenBank/DDBJ whole genome shotgun (WGS) entry which is preliminary data.</text>
</comment>